<proteinExistence type="predicted"/>
<dbReference type="EMBL" id="JSZA02000009">
    <property type="protein sequence ID" value="KHD11070.1"/>
    <property type="molecule type" value="Genomic_DNA"/>
</dbReference>
<reference evidence="1 2" key="1">
    <citation type="journal article" date="2016" name="Front. Microbiol.">
        <title>Single-Cell (Meta-)Genomics of a Dimorphic Candidatus Thiomargarita nelsonii Reveals Genomic Plasticity.</title>
        <authorList>
            <person name="Flood B.E."/>
            <person name="Fliss P."/>
            <person name="Jones D.S."/>
            <person name="Dick G.J."/>
            <person name="Jain S."/>
            <person name="Kaster A.K."/>
            <person name="Winkel M."/>
            <person name="Mussmann M."/>
            <person name="Bailey J."/>
        </authorList>
    </citation>
    <scope>NUCLEOTIDE SEQUENCE [LARGE SCALE GENOMIC DNA]</scope>
    <source>
        <strain evidence="1">Hydrate Ridge</strain>
    </source>
</reference>
<organism evidence="1 2">
    <name type="scientific">Candidatus Thiomargarita nelsonii</name>
    <dbReference type="NCBI Taxonomy" id="1003181"/>
    <lineage>
        <taxon>Bacteria</taxon>
        <taxon>Pseudomonadati</taxon>
        <taxon>Pseudomonadota</taxon>
        <taxon>Gammaproteobacteria</taxon>
        <taxon>Thiotrichales</taxon>
        <taxon>Thiotrichaceae</taxon>
        <taxon>Thiomargarita</taxon>
    </lineage>
</organism>
<dbReference type="AlphaFoldDB" id="A0A0A6PKA4"/>
<dbReference type="Gene3D" id="3.40.50.300">
    <property type="entry name" value="P-loop containing nucleotide triphosphate hydrolases"/>
    <property type="match status" value="1"/>
</dbReference>
<evidence type="ECO:0000313" key="1">
    <source>
        <dbReference type="EMBL" id="KHD11070.1"/>
    </source>
</evidence>
<comment type="caution">
    <text evidence="1">The sequence shown here is derived from an EMBL/GenBank/DDBJ whole genome shotgun (WGS) entry which is preliminary data.</text>
</comment>
<dbReference type="Proteomes" id="UP000030428">
    <property type="component" value="Unassembled WGS sequence"/>
</dbReference>
<evidence type="ECO:0000313" key="2">
    <source>
        <dbReference type="Proteomes" id="UP000030428"/>
    </source>
</evidence>
<dbReference type="InterPro" id="IPR027417">
    <property type="entry name" value="P-loop_NTPase"/>
</dbReference>
<dbReference type="SUPFAM" id="SSF53795">
    <property type="entry name" value="PEP carboxykinase-like"/>
    <property type="match status" value="1"/>
</dbReference>
<keyword evidence="2" id="KW-1185">Reference proteome</keyword>
<gene>
    <name evidence="1" type="ORF">PN36_03425</name>
</gene>
<accession>A0A0A6PKA4</accession>
<sequence length="197" mass="22433">MLHQRGQLILHASAVYTERGAILFMGTSGSGKSTLVAGFLERGYQVLADDLCTIGFSGDRVPQVFPGFAQIRLWSDAIKHLGYDIHTMQRVWHKEDKYTLILPNELTANFIPLHAIYLLNPADTQDVLVESLGLSKKFKSLLENVFRAEYVKGLGVQKAVFRQISEVLKYSQFKRVTRPRDHFSIGQLIQRLEKDFH</sequence>
<evidence type="ECO:0008006" key="3">
    <source>
        <dbReference type="Google" id="ProtNLM"/>
    </source>
</evidence>
<protein>
    <recommendedName>
        <fullName evidence="3">HPr kinase/phosphorylase C-terminal domain-containing protein</fullName>
    </recommendedName>
</protein>
<name>A0A0A6PKA4_9GAMM</name>